<organism evidence="6 7">
    <name type="scientific">Daldinia eschscholtzii</name>
    <dbReference type="NCBI Taxonomy" id="292717"/>
    <lineage>
        <taxon>Eukaryota</taxon>
        <taxon>Fungi</taxon>
        <taxon>Dikarya</taxon>
        <taxon>Ascomycota</taxon>
        <taxon>Pezizomycotina</taxon>
        <taxon>Sordariomycetes</taxon>
        <taxon>Xylariomycetidae</taxon>
        <taxon>Xylariales</taxon>
        <taxon>Hypoxylaceae</taxon>
        <taxon>Daldinia</taxon>
    </lineage>
</organism>
<dbReference type="Proteomes" id="UP001369815">
    <property type="component" value="Unassembled WGS sequence"/>
</dbReference>
<keyword evidence="3" id="KW-0274">FAD</keyword>
<dbReference type="InterPro" id="IPR036318">
    <property type="entry name" value="FAD-bd_PCMH-like_sf"/>
</dbReference>
<dbReference type="InterPro" id="IPR050416">
    <property type="entry name" value="FAD-linked_Oxidoreductase"/>
</dbReference>
<dbReference type="PROSITE" id="PS51387">
    <property type="entry name" value="FAD_PCMH"/>
    <property type="match status" value="1"/>
</dbReference>
<dbReference type="InterPro" id="IPR006094">
    <property type="entry name" value="Oxid_FAD_bind_N"/>
</dbReference>
<dbReference type="Gene3D" id="3.30.465.10">
    <property type="match status" value="1"/>
</dbReference>
<evidence type="ECO:0000256" key="4">
    <source>
        <dbReference type="ARBA" id="ARBA00023002"/>
    </source>
</evidence>
<dbReference type="PANTHER" id="PTHR42973">
    <property type="entry name" value="BINDING OXIDOREDUCTASE, PUTATIVE (AFU_ORTHOLOGUE AFUA_1G17690)-RELATED"/>
    <property type="match status" value="1"/>
</dbReference>
<evidence type="ECO:0000259" key="5">
    <source>
        <dbReference type="PROSITE" id="PS51387"/>
    </source>
</evidence>
<keyword evidence="4" id="KW-0560">Oxidoreductase</keyword>
<comment type="caution">
    <text evidence="6">The sequence shown here is derived from an EMBL/GenBank/DDBJ whole genome shotgun (WGS) entry which is preliminary data.</text>
</comment>
<comment type="similarity">
    <text evidence="1">Belongs to the oxygen-dependent FAD-linked oxidoreductase family.</text>
</comment>
<keyword evidence="7" id="KW-1185">Reference proteome</keyword>
<protein>
    <recommendedName>
        <fullName evidence="5">FAD-binding PCMH-type domain-containing protein</fullName>
    </recommendedName>
</protein>
<evidence type="ECO:0000313" key="7">
    <source>
        <dbReference type="Proteomes" id="UP001369815"/>
    </source>
</evidence>
<keyword evidence="2" id="KW-0285">Flavoprotein</keyword>
<dbReference type="Pfam" id="PF01565">
    <property type="entry name" value="FAD_binding_4"/>
    <property type="match status" value="1"/>
</dbReference>
<sequence length="501" mass="54242">MSKEFETFYTSIGLSKEQAETLKEKYGVETYKAKSLEAACTAAQLSLGNSQVDTSPLNQTVVGENWSKACVSEPYCIIQPKTAQDVSKAIKTISHYGVKFAVRSGGHSPNPGWSSVGHEGILVDLQNLNQIDLSDDKKVASIGPGARWGEVISTLDAQGATVIGGRIPSVGVAGVILGGGYFHFIGQYGTAADNVKNFEIVLSDGTITNANSSVNPDLFWALKGGGPNFGIVTRFDLYTVPVRGIWYQASIYSVDQADAILEAYAKWQQNEGATDLKATVGLGISLDAISLGLVYSEPTTDQPSAFAPFRDLEPLMVAVPPTNGSITALTTIMAGTGAGADRHDYRAASTRIDAQLYKEVHAFWREKALAVREATGANQTFTIQPVPKNVAIQGEQKGGNPMNILKENHGWWTTIVDWNNEKDDDLVRSVSIQTGEKWKQLGDERGLSVPFIFMNDASRDQNPLASYGTENVNKLKQISQKYDASQLFQKQQNSGFLLSKV</sequence>
<evidence type="ECO:0000313" key="6">
    <source>
        <dbReference type="EMBL" id="KAK6958327.1"/>
    </source>
</evidence>
<accession>A0AAX6N0Z1</accession>
<evidence type="ECO:0000256" key="2">
    <source>
        <dbReference type="ARBA" id="ARBA00022630"/>
    </source>
</evidence>
<feature type="domain" description="FAD-binding PCMH-type" evidence="5">
    <location>
        <begin position="70"/>
        <end position="242"/>
    </location>
</feature>
<evidence type="ECO:0000256" key="1">
    <source>
        <dbReference type="ARBA" id="ARBA00005466"/>
    </source>
</evidence>
<dbReference type="AlphaFoldDB" id="A0AAX6N0Z1"/>
<proteinExistence type="inferred from homology"/>
<reference evidence="6 7" key="1">
    <citation type="journal article" date="2024" name="Front Chem Biol">
        <title>Unveiling the potential of Daldinia eschscholtzii MFLUCC 19-0629 through bioactivity and bioinformatics studies for enhanced sustainable agriculture production.</title>
        <authorList>
            <person name="Brooks S."/>
            <person name="Weaver J.A."/>
            <person name="Klomchit A."/>
            <person name="Alharthi S.A."/>
            <person name="Onlamun T."/>
            <person name="Nurani R."/>
            <person name="Vong T.K."/>
            <person name="Alberti F."/>
            <person name="Greco C."/>
        </authorList>
    </citation>
    <scope>NUCLEOTIDE SEQUENCE [LARGE SCALE GENOMIC DNA]</scope>
    <source>
        <strain evidence="6">MFLUCC 19-0629</strain>
    </source>
</reference>
<dbReference type="EMBL" id="JBANMG010000001">
    <property type="protein sequence ID" value="KAK6958327.1"/>
    <property type="molecule type" value="Genomic_DNA"/>
</dbReference>
<dbReference type="InterPro" id="IPR016166">
    <property type="entry name" value="FAD-bd_PCMH"/>
</dbReference>
<dbReference type="GO" id="GO:0016491">
    <property type="term" value="F:oxidoreductase activity"/>
    <property type="evidence" value="ECO:0007669"/>
    <property type="project" value="UniProtKB-KW"/>
</dbReference>
<name>A0AAX6N0Z1_9PEZI</name>
<dbReference type="GO" id="GO:0071949">
    <property type="term" value="F:FAD binding"/>
    <property type="evidence" value="ECO:0007669"/>
    <property type="project" value="InterPro"/>
</dbReference>
<evidence type="ECO:0000256" key="3">
    <source>
        <dbReference type="ARBA" id="ARBA00022827"/>
    </source>
</evidence>
<dbReference type="PANTHER" id="PTHR42973:SF54">
    <property type="entry name" value="FAD-BINDING PCMH-TYPE DOMAIN-CONTAINING PROTEIN"/>
    <property type="match status" value="1"/>
</dbReference>
<dbReference type="SUPFAM" id="SSF56176">
    <property type="entry name" value="FAD-binding/transporter-associated domain-like"/>
    <property type="match status" value="1"/>
</dbReference>
<dbReference type="InterPro" id="IPR016169">
    <property type="entry name" value="FAD-bd_PCMH_sub2"/>
</dbReference>
<gene>
    <name evidence="6" type="ORF">Daesc_001126</name>
</gene>